<comment type="subunit">
    <text evidence="2">Homohexamer.</text>
</comment>
<dbReference type="CDD" id="cd00984">
    <property type="entry name" value="DnaB_C"/>
    <property type="match status" value="1"/>
</dbReference>
<dbReference type="SUPFAM" id="SSF48024">
    <property type="entry name" value="N-terminal domain of DnaB helicase"/>
    <property type="match status" value="1"/>
</dbReference>
<dbReference type="Gene3D" id="3.40.50.300">
    <property type="entry name" value="P-loop containing nucleotide triphosphate hydrolases"/>
    <property type="match status" value="1"/>
</dbReference>
<gene>
    <name evidence="17" type="ORF">H9L13_10595</name>
</gene>
<dbReference type="NCBIfam" id="TIGR00665">
    <property type="entry name" value="DnaB"/>
    <property type="match status" value="1"/>
</dbReference>
<dbReference type="NCBIfam" id="NF006606">
    <property type="entry name" value="PRK09165.1"/>
    <property type="match status" value="1"/>
</dbReference>
<sequence length="497" mass="54058">MAEILRIAESASEPGTQALPQNIEAEAALLGALMIDNRLVEDVQLKLQPHHFFEPLHGRIYESILRLTDKNMIANPVTLKPLFDADEAMKEVGGPSYLAQLTGSGAAVIGARDFAAQIYDLALLRALVGVGRDLVESALDTSEEVAPLAQIEQAETELYKVAEEGGAEGRAKSFGEAALASIRNAEAALNRGGGLTGITTGFQGLNGRIGGLQRSDLIIVAGRPGMGKSALATNMAFAAAERFMQDQSDGIDAKASAGAPVAIFSLEMSAEQLVTRVLSEQAQVTAEQIRTGNIAKQEFASFARTADRLHSLPLYIDDTPGLTIAALRTRARRLKRQKGIGMVVVDYLQLLQGTGRGGASENRVQEISEISRGLKQLAKELDVPVIGLSQLSRAVEQREDKRPQLADLRESGSIEQDADIVMFIYREEYYVASRKPAEDHPDFMAWQEQMERAYGRAELIVAKNRHGATGKEPLRFQGRYTKFSDPADEDRLPEMRS</sequence>
<evidence type="ECO:0000256" key="15">
    <source>
        <dbReference type="SAM" id="MobiDB-lite"/>
    </source>
</evidence>
<evidence type="ECO:0000256" key="6">
    <source>
        <dbReference type="ARBA" id="ARBA00022801"/>
    </source>
</evidence>
<protein>
    <recommendedName>
        <fullName evidence="13 14">Replicative DNA helicase</fullName>
        <ecNumber evidence="13 14">5.6.2.3</ecNumber>
    </recommendedName>
</protein>
<evidence type="ECO:0000256" key="9">
    <source>
        <dbReference type="ARBA" id="ARBA00023125"/>
    </source>
</evidence>
<keyword evidence="8 14" id="KW-0067">ATP-binding</keyword>
<dbReference type="InterPro" id="IPR007693">
    <property type="entry name" value="DNA_helicase_DnaB-like_N"/>
</dbReference>
<dbReference type="GO" id="GO:0003677">
    <property type="term" value="F:DNA binding"/>
    <property type="evidence" value="ECO:0007669"/>
    <property type="project" value="UniProtKB-UniRule"/>
</dbReference>
<dbReference type="GO" id="GO:0043139">
    <property type="term" value="F:5'-3' DNA helicase activity"/>
    <property type="evidence" value="ECO:0007669"/>
    <property type="project" value="UniProtKB-EC"/>
</dbReference>
<keyword evidence="3 14" id="KW-0639">Primosome</keyword>
<evidence type="ECO:0000256" key="11">
    <source>
        <dbReference type="ARBA" id="ARBA00044932"/>
    </source>
</evidence>
<evidence type="ECO:0000256" key="5">
    <source>
        <dbReference type="ARBA" id="ARBA00022741"/>
    </source>
</evidence>
<evidence type="ECO:0000256" key="12">
    <source>
        <dbReference type="ARBA" id="ARBA00048954"/>
    </source>
</evidence>
<evidence type="ECO:0000259" key="16">
    <source>
        <dbReference type="PROSITE" id="PS51199"/>
    </source>
</evidence>
<dbReference type="GO" id="GO:0005829">
    <property type="term" value="C:cytosol"/>
    <property type="evidence" value="ECO:0007669"/>
    <property type="project" value="TreeGrafter"/>
</dbReference>
<dbReference type="GO" id="GO:0006269">
    <property type="term" value="P:DNA replication, synthesis of primer"/>
    <property type="evidence" value="ECO:0007669"/>
    <property type="project" value="UniProtKB-UniRule"/>
</dbReference>
<evidence type="ECO:0000256" key="8">
    <source>
        <dbReference type="ARBA" id="ARBA00022840"/>
    </source>
</evidence>
<keyword evidence="7 14" id="KW-0347">Helicase</keyword>
<evidence type="ECO:0000256" key="13">
    <source>
        <dbReference type="NCBIfam" id="TIGR00665"/>
    </source>
</evidence>
<feature type="region of interest" description="Disordered" evidence="15">
    <location>
        <begin position="470"/>
        <end position="497"/>
    </location>
</feature>
<dbReference type="EC" id="5.6.2.3" evidence="13 14"/>
<dbReference type="Proteomes" id="UP000515971">
    <property type="component" value="Chromosome"/>
</dbReference>
<reference evidence="17 18" key="1">
    <citation type="submission" date="2020-08" db="EMBL/GenBank/DDBJ databases">
        <title>Genome sequence of Sphingomonas lutea KCTC 23642T.</title>
        <authorList>
            <person name="Hyun D.-W."/>
            <person name="Bae J.-W."/>
        </authorList>
    </citation>
    <scope>NUCLEOTIDE SEQUENCE [LARGE SCALE GENOMIC DNA]</scope>
    <source>
        <strain evidence="17 18">KCTC 23642</strain>
    </source>
</reference>
<feature type="domain" description="SF4 helicase" evidence="16">
    <location>
        <begin position="191"/>
        <end position="490"/>
    </location>
</feature>
<comment type="catalytic activity">
    <reaction evidence="12 14">
        <text>ATP + H2O = ADP + phosphate + H(+)</text>
        <dbReference type="Rhea" id="RHEA:13065"/>
        <dbReference type="ChEBI" id="CHEBI:15377"/>
        <dbReference type="ChEBI" id="CHEBI:15378"/>
        <dbReference type="ChEBI" id="CHEBI:30616"/>
        <dbReference type="ChEBI" id="CHEBI:43474"/>
        <dbReference type="ChEBI" id="CHEBI:456216"/>
        <dbReference type="EC" id="5.6.2.3"/>
    </reaction>
</comment>
<dbReference type="Gene3D" id="1.10.860.10">
    <property type="entry name" value="DNAb Helicase, Chain A"/>
    <property type="match status" value="1"/>
</dbReference>
<dbReference type="RefSeq" id="WP_187537663.1">
    <property type="nucleotide sequence ID" value="NZ_BAABJT010000001.1"/>
</dbReference>
<keyword evidence="4 14" id="KW-0235">DNA replication</keyword>
<keyword evidence="5 14" id="KW-0547">Nucleotide-binding</keyword>
<keyword evidence="18" id="KW-1185">Reference proteome</keyword>
<dbReference type="KEGG" id="slut:H9L13_10595"/>
<dbReference type="InterPro" id="IPR016136">
    <property type="entry name" value="DNA_helicase_N/primase_C"/>
</dbReference>
<dbReference type="InterPro" id="IPR027417">
    <property type="entry name" value="P-loop_NTPase"/>
</dbReference>
<dbReference type="GO" id="GO:0016787">
    <property type="term" value="F:hydrolase activity"/>
    <property type="evidence" value="ECO:0007669"/>
    <property type="project" value="UniProtKB-KW"/>
</dbReference>
<accession>A0A7G9SGU6</accession>
<evidence type="ECO:0000256" key="4">
    <source>
        <dbReference type="ARBA" id="ARBA00022705"/>
    </source>
</evidence>
<comment type="function">
    <text evidence="11 14">The main replicative DNA helicase, it participates in initiation and elongation during chromosome replication. Travels ahead of the DNA replisome, separating dsDNA into templates for DNA synthesis. A processive ATP-dependent 5'-3' DNA helicase it has DNA-dependent ATPase activity.</text>
</comment>
<evidence type="ECO:0000256" key="7">
    <source>
        <dbReference type="ARBA" id="ARBA00022806"/>
    </source>
</evidence>
<keyword evidence="6 14" id="KW-0378">Hydrolase</keyword>
<evidence type="ECO:0000313" key="17">
    <source>
        <dbReference type="EMBL" id="QNN67071.1"/>
    </source>
</evidence>
<evidence type="ECO:0000313" key="18">
    <source>
        <dbReference type="Proteomes" id="UP000515971"/>
    </source>
</evidence>
<dbReference type="AlphaFoldDB" id="A0A7G9SGU6"/>
<dbReference type="PANTHER" id="PTHR30153">
    <property type="entry name" value="REPLICATIVE DNA HELICASE DNAB"/>
    <property type="match status" value="1"/>
</dbReference>
<dbReference type="EMBL" id="CP060718">
    <property type="protein sequence ID" value="QNN67071.1"/>
    <property type="molecule type" value="Genomic_DNA"/>
</dbReference>
<evidence type="ECO:0000256" key="3">
    <source>
        <dbReference type="ARBA" id="ARBA00022515"/>
    </source>
</evidence>
<dbReference type="GO" id="GO:0005524">
    <property type="term" value="F:ATP binding"/>
    <property type="evidence" value="ECO:0007669"/>
    <property type="project" value="UniProtKB-UniRule"/>
</dbReference>
<proteinExistence type="inferred from homology"/>
<dbReference type="SUPFAM" id="SSF52540">
    <property type="entry name" value="P-loop containing nucleoside triphosphate hydrolases"/>
    <property type="match status" value="1"/>
</dbReference>
<dbReference type="InterPro" id="IPR007694">
    <property type="entry name" value="DNA_helicase_DnaB-like_C"/>
</dbReference>
<comment type="similarity">
    <text evidence="1 14">Belongs to the helicase family. DnaB subfamily.</text>
</comment>
<evidence type="ECO:0000256" key="2">
    <source>
        <dbReference type="ARBA" id="ARBA00011643"/>
    </source>
</evidence>
<dbReference type="Pfam" id="PF03796">
    <property type="entry name" value="DnaB_C"/>
    <property type="match status" value="1"/>
</dbReference>
<dbReference type="PROSITE" id="PS51199">
    <property type="entry name" value="SF4_HELICASE"/>
    <property type="match status" value="1"/>
</dbReference>
<dbReference type="PANTHER" id="PTHR30153:SF2">
    <property type="entry name" value="REPLICATIVE DNA HELICASE"/>
    <property type="match status" value="1"/>
</dbReference>
<dbReference type="GO" id="GO:1990077">
    <property type="term" value="C:primosome complex"/>
    <property type="evidence" value="ECO:0007669"/>
    <property type="project" value="UniProtKB-UniRule"/>
</dbReference>
<dbReference type="Pfam" id="PF00772">
    <property type="entry name" value="DnaB"/>
    <property type="match status" value="1"/>
</dbReference>
<keyword evidence="10" id="KW-0413">Isomerase</keyword>
<name>A0A7G9SGU6_9SPHN</name>
<evidence type="ECO:0000256" key="1">
    <source>
        <dbReference type="ARBA" id="ARBA00008428"/>
    </source>
</evidence>
<dbReference type="SMART" id="SM00382">
    <property type="entry name" value="AAA"/>
    <property type="match status" value="1"/>
</dbReference>
<dbReference type="InterPro" id="IPR036185">
    <property type="entry name" value="DNA_heli_DnaB-like_N_sf"/>
</dbReference>
<evidence type="ECO:0000256" key="14">
    <source>
        <dbReference type="RuleBase" id="RU362085"/>
    </source>
</evidence>
<dbReference type="InterPro" id="IPR003593">
    <property type="entry name" value="AAA+_ATPase"/>
</dbReference>
<evidence type="ECO:0000256" key="10">
    <source>
        <dbReference type="ARBA" id="ARBA00023235"/>
    </source>
</evidence>
<organism evidence="17 18">
    <name type="scientific">Sphingomonas lutea</name>
    <dbReference type="NCBI Taxonomy" id="1045317"/>
    <lineage>
        <taxon>Bacteria</taxon>
        <taxon>Pseudomonadati</taxon>
        <taxon>Pseudomonadota</taxon>
        <taxon>Alphaproteobacteria</taxon>
        <taxon>Sphingomonadales</taxon>
        <taxon>Sphingomonadaceae</taxon>
        <taxon>Sphingomonas</taxon>
    </lineage>
</organism>
<keyword evidence="9 14" id="KW-0238">DNA-binding</keyword>
<dbReference type="InterPro" id="IPR007692">
    <property type="entry name" value="DNA_helicase_DnaB"/>
</dbReference>